<comment type="catalytic activity">
    <reaction evidence="19">
        <text>(6S)-NADHX + ADP = AMP + phosphate + NADH + H(+)</text>
        <dbReference type="Rhea" id="RHEA:32223"/>
        <dbReference type="ChEBI" id="CHEBI:15378"/>
        <dbReference type="ChEBI" id="CHEBI:43474"/>
        <dbReference type="ChEBI" id="CHEBI:57945"/>
        <dbReference type="ChEBI" id="CHEBI:64074"/>
        <dbReference type="ChEBI" id="CHEBI:456215"/>
        <dbReference type="ChEBI" id="CHEBI:456216"/>
        <dbReference type="EC" id="4.2.1.136"/>
    </reaction>
</comment>
<name>A0A382B6M4_9ZZZZ</name>
<keyword evidence="15" id="KW-0456">Lyase</keyword>
<evidence type="ECO:0000259" key="21">
    <source>
        <dbReference type="PROSITE" id="PS51383"/>
    </source>
</evidence>
<evidence type="ECO:0000256" key="14">
    <source>
        <dbReference type="ARBA" id="ARBA00023235"/>
    </source>
</evidence>
<dbReference type="GO" id="GO:0052855">
    <property type="term" value="F:ADP-dependent NAD(P)H-hydrate dehydratase activity"/>
    <property type="evidence" value="ECO:0007669"/>
    <property type="project" value="UniProtKB-EC"/>
</dbReference>
<evidence type="ECO:0000256" key="7">
    <source>
        <dbReference type="ARBA" id="ARBA00013129"/>
    </source>
</evidence>
<dbReference type="Gene3D" id="3.40.50.10260">
    <property type="entry name" value="YjeF N-terminal domain"/>
    <property type="match status" value="2"/>
</dbReference>
<sequence>MPLPIISVAQMRDWEQRTWAGGVSEESVMANAGQAVAQSALAMTPEGGTVLLIVGKGNNGGDTRIAGEHLSGRLQILIDVKNPVSALREFKHALDQRPDLIVDGLFGIGLNRDLEEDHRELVRAINSTKIPVLAVDCPSGLNADTGKAMGAAIMAKRTITLGTPKIGLLQSCADDSVGTIEVADRIGLLGESPTSDQLWLTTADMHGMPPERMPSGHKGVYGHLGIIAGSTGYHGAACLCARAALRARPGLVSVFTPSHQAVASQLQSAMVHPWSADVEGLMSACTAMVIGPGLAGPDVPDCLRTVACQLWCESPMPIIVDASALDWLPAGKTPENTTRVLTPHPGEAARMLGCKSDKVQQGRLAAARQLAATYDATIVLKGRHTIIGQAEGPVLVNPTGNCGLAQGGSGDVLAGFLGGLLAQPQFHNCTVQAIAYAVWQHGHAADQLEANGDFWGMDELINALG</sequence>
<evidence type="ECO:0000256" key="18">
    <source>
        <dbReference type="ARBA" id="ARBA00032624"/>
    </source>
</evidence>
<protein>
    <recommendedName>
        <fullName evidence="18">Nicotinamide nucleotide repair protein</fullName>
        <ecNumber evidence="7">4.2.1.136</ecNumber>
        <ecNumber evidence="6">5.1.99.6</ecNumber>
    </recommendedName>
</protein>
<dbReference type="EC" id="5.1.99.6" evidence="6"/>
<evidence type="ECO:0000256" key="12">
    <source>
        <dbReference type="ARBA" id="ARBA00022958"/>
    </source>
</evidence>
<evidence type="ECO:0000256" key="10">
    <source>
        <dbReference type="ARBA" id="ARBA00022840"/>
    </source>
</evidence>
<evidence type="ECO:0000256" key="6">
    <source>
        <dbReference type="ARBA" id="ARBA00012228"/>
    </source>
</evidence>
<keyword evidence="12" id="KW-0630">Potassium</keyword>
<dbReference type="EMBL" id="UINC01028263">
    <property type="protein sequence ID" value="SVB08932.1"/>
    <property type="molecule type" value="Genomic_DNA"/>
</dbReference>
<dbReference type="GO" id="GO:0005524">
    <property type="term" value="F:ATP binding"/>
    <property type="evidence" value="ECO:0007669"/>
    <property type="project" value="UniProtKB-KW"/>
</dbReference>
<evidence type="ECO:0000256" key="11">
    <source>
        <dbReference type="ARBA" id="ARBA00022857"/>
    </source>
</evidence>
<dbReference type="Pfam" id="PF01256">
    <property type="entry name" value="Carb_kinase"/>
    <property type="match status" value="1"/>
</dbReference>
<comment type="function">
    <text evidence="17">Bifunctional enzyme that catalyzes the epimerization of the S- and R-forms of NAD(P)HX and the dehydration of the S-form of NAD(P)HX at the expense of ADP, which is converted to AMP. This allows the repair of both epimers of NAD(P)HX, a damaged form of NAD(P)H that is a result of enzymatic or heat-dependent hydration.</text>
</comment>
<dbReference type="Pfam" id="PF03853">
    <property type="entry name" value="YjeF_N"/>
    <property type="match status" value="2"/>
</dbReference>
<evidence type="ECO:0000256" key="16">
    <source>
        <dbReference type="ARBA" id="ARBA00023268"/>
    </source>
</evidence>
<keyword evidence="11" id="KW-0521">NADP</keyword>
<comment type="catalytic activity">
    <reaction evidence="2">
        <text>(6R)-NADPHX = (6S)-NADPHX</text>
        <dbReference type="Rhea" id="RHEA:32227"/>
        <dbReference type="ChEBI" id="CHEBI:64076"/>
        <dbReference type="ChEBI" id="CHEBI:64077"/>
        <dbReference type="EC" id="5.1.99.6"/>
    </reaction>
</comment>
<evidence type="ECO:0000256" key="5">
    <source>
        <dbReference type="ARBA" id="ARBA00009524"/>
    </source>
</evidence>
<evidence type="ECO:0000256" key="13">
    <source>
        <dbReference type="ARBA" id="ARBA00023027"/>
    </source>
</evidence>
<dbReference type="PANTHER" id="PTHR12592:SF0">
    <property type="entry name" value="ATP-DEPENDENT (S)-NAD(P)H-HYDRATE DEHYDRATASE"/>
    <property type="match status" value="1"/>
</dbReference>
<evidence type="ECO:0000256" key="17">
    <source>
        <dbReference type="ARBA" id="ARBA00025153"/>
    </source>
</evidence>
<keyword evidence="14" id="KW-0413">Isomerase</keyword>
<evidence type="ECO:0000256" key="9">
    <source>
        <dbReference type="ARBA" id="ARBA00022741"/>
    </source>
</evidence>
<dbReference type="PROSITE" id="PS51385">
    <property type="entry name" value="YJEF_N"/>
    <property type="match status" value="1"/>
</dbReference>
<keyword evidence="13" id="KW-0520">NAD</keyword>
<evidence type="ECO:0000256" key="8">
    <source>
        <dbReference type="ARBA" id="ARBA00022723"/>
    </source>
</evidence>
<comment type="catalytic activity">
    <reaction evidence="20">
        <text>(6S)-NADPHX + ADP = AMP + phosphate + NADPH + H(+)</text>
        <dbReference type="Rhea" id="RHEA:32235"/>
        <dbReference type="ChEBI" id="CHEBI:15378"/>
        <dbReference type="ChEBI" id="CHEBI:43474"/>
        <dbReference type="ChEBI" id="CHEBI:57783"/>
        <dbReference type="ChEBI" id="CHEBI:64076"/>
        <dbReference type="ChEBI" id="CHEBI:456215"/>
        <dbReference type="ChEBI" id="CHEBI:456216"/>
        <dbReference type="EC" id="4.2.1.136"/>
    </reaction>
</comment>
<evidence type="ECO:0000256" key="4">
    <source>
        <dbReference type="ARBA" id="ARBA00006001"/>
    </source>
</evidence>
<dbReference type="PANTHER" id="PTHR12592">
    <property type="entry name" value="ATP-DEPENDENT (S)-NAD(P)H-HYDRATE DEHYDRATASE FAMILY MEMBER"/>
    <property type="match status" value="1"/>
</dbReference>
<dbReference type="EC" id="4.2.1.136" evidence="7"/>
<dbReference type="PROSITE" id="PS01050">
    <property type="entry name" value="YJEF_C_2"/>
    <property type="match status" value="1"/>
</dbReference>
<dbReference type="CDD" id="cd01171">
    <property type="entry name" value="YXKO-related"/>
    <property type="match status" value="1"/>
</dbReference>
<evidence type="ECO:0000256" key="2">
    <source>
        <dbReference type="ARBA" id="ARBA00000909"/>
    </source>
</evidence>
<dbReference type="InterPro" id="IPR000631">
    <property type="entry name" value="CARKD"/>
</dbReference>
<feature type="domain" description="YjeF N-terminal" evidence="22">
    <location>
        <begin position="11"/>
        <end position="193"/>
    </location>
</feature>
<comment type="similarity">
    <text evidence="5">In the C-terminal section; belongs to the NnrD/CARKD family.</text>
</comment>
<comment type="catalytic activity">
    <reaction evidence="1">
        <text>(6R)-NADHX = (6S)-NADHX</text>
        <dbReference type="Rhea" id="RHEA:32215"/>
        <dbReference type="ChEBI" id="CHEBI:64074"/>
        <dbReference type="ChEBI" id="CHEBI:64075"/>
        <dbReference type="EC" id="5.1.99.6"/>
    </reaction>
</comment>
<proteinExistence type="inferred from homology"/>
<dbReference type="HAMAP" id="MF_01966">
    <property type="entry name" value="NADHX_epimerase"/>
    <property type="match status" value="1"/>
</dbReference>
<comment type="cofactor">
    <cofactor evidence="3">
        <name>K(+)</name>
        <dbReference type="ChEBI" id="CHEBI:29103"/>
    </cofactor>
</comment>
<evidence type="ECO:0000256" key="1">
    <source>
        <dbReference type="ARBA" id="ARBA00000013"/>
    </source>
</evidence>
<feature type="domain" description="YjeF C-terminal" evidence="21">
    <location>
        <begin position="201"/>
        <end position="465"/>
    </location>
</feature>
<dbReference type="InterPro" id="IPR017953">
    <property type="entry name" value="Carbohydrate_kinase_pred_CS"/>
</dbReference>
<dbReference type="InterPro" id="IPR004443">
    <property type="entry name" value="YjeF_N_dom"/>
</dbReference>
<dbReference type="SUPFAM" id="SSF64153">
    <property type="entry name" value="YjeF N-terminal domain-like"/>
    <property type="match status" value="1"/>
</dbReference>
<comment type="similarity">
    <text evidence="4">In the N-terminal section; belongs to the NnrE/AIBP family.</text>
</comment>
<dbReference type="GO" id="GO:0110051">
    <property type="term" value="P:metabolite repair"/>
    <property type="evidence" value="ECO:0007669"/>
    <property type="project" value="TreeGrafter"/>
</dbReference>
<dbReference type="InterPro" id="IPR029056">
    <property type="entry name" value="Ribokinase-like"/>
</dbReference>
<evidence type="ECO:0000256" key="3">
    <source>
        <dbReference type="ARBA" id="ARBA00001958"/>
    </source>
</evidence>
<dbReference type="Gene3D" id="3.40.1190.20">
    <property type="match status" value="1"/>
</dbReference>
<keyword evidence="10" id="KW-0067">ATP-binding</keyword>
<feature type="non-terminal residue" evidence="23">
    <location>
        <position position="465"/>
    </location>
</feature>
<evidence type="ECO:0000256" key="15">
    <source>
        <dbReference type="ARBA" id="ARBA00023239"/>
    </source>
</evidence>
<dbReference type="AlphaFoldDB" id="A0A382B6M4"/>
<dbReference type="HAMAP" id="MF_01965">
    <property type="entry name" value="NADHX_dehydratase"/>
    <property type="match status" value="1"/>
</dbReference>
<dbReference type="GO" id="GO:0046872">
    <property type="term" value="F:metal ion binding"/>
    <property type="evidence" value="ECO:0007669"/>
    <property type="project" value="UniProtKB-KW"/>
</dbReference>
<accession>A0A382B6M4</accession>
<reference evidence="23" key="1">
    <citation type="submission" date="2018-05" db="EMBL/GenBank/DDBJ databases">
        <authorList>
            <person name="Lanie J.A."/>
            <person name="Ng W.-L."/>
            <person name="Kazmierczak K.M."/>
            <person name="Andrzejewski T.M."/>
            <person name="Davidsen T.M."/>
            <person name="Wayne K.J."/>
            <person name="Tettelin H."/>
            <person name="Glass J.I."/>
            <person name="Rusch D."/>
            <person name="Podicherti R."/>
            <person name="Tsui H.-C.T."/>
            <person name="Winkler M.E."/>
        </authorList>
    </citation>
    <scope>NUCLEOTIDE SEQUENCE</scope>
</reference>
<keyword evidence="8" id="KW-0479">Metal-binding</keyword>
<dbReference type="InterPro" id="IPR036652">
    <property type="entry name" value="YjeF_N_dom_sf"/>
</dbReference>
<dbReference type="NCBIfam" id="TIGR00197">
    <property type="entry name" value="yjeF_nterm"/>
    <property type="match status" value="1"/>
</dbReference>
<dbReference type="NCBIfam" id="TIGR00196">
    <property type="entry name" value="yjeF_cterm"/>
    <property type="match status" value="1"/>
</dbReference>
<keyword evidence="16" id="KW-0511">Multifunctional enzyme</keyword>
<gene>
    <name evidence="23" type="ORF">METZ01_LOCUS161786</name>
</gene>
<dbReference type="SUPFAM" id="SSF53613">
    <property type="entry name" value="Ribokinase-like"/>
    <property type="match status" value="1"/>
</dbReference>
<dbReference type="InterPro" id="IPR030677">
    <property type="entry name" value="Nnr"/>
</dbReference>
<evidence type="ECO:0000256" key="20">
    <source>
        <dbReference type="ARBA" id="ARBA00049209"/>
    </source>
</evidence>
<dbReference type="GO" id="GO:0052856">
    <property type="term" value="F:NAD(P)HX epimerase activity"/>
    <property type="evidence" value="ECO:0007669"/>
    <property type="project" value="UniProtKB-EC"/>
</dbReference>
<evidence type="ECO:0000256" key="19">
    <source>
        <dbReference type="ARBA" id="ARBA00048238"/>
    </source>
</evidence>
<dbReference type="PROSITE" id="PS51383">
    <property type="entry name" value="YJEF_C_3"/>
    <property type="match status" value="1"/>
</dbReference>
<evidence type="ECO:0000259" key="22">
    <source>
        <dbReference type="PROSITE" id="PS51385"/>
    </source>
</evidence>
<dbReference type="PIRSF" id="PIRSF017184">
    <property type="entry name" value="Nnr"/>
    <property type="match status" value="1"/>
</dbReference>
<organism evidence="23">
    <name type="scientific">marine metagenome</name>
    <dbReference type="NCBI Taxonomy" id="408172"/>
    <lineage>
        <taxon>unclassified sequences</taxon>
        <taxon>metagenomes</taxon>
        <taxon>ecological metagenomes</taxon>
    </lineage>
</organism>
<evidence type="ECO:0000313" key="23">
    <source>
        <dbReference type="EMBL" id="SVB08932.1"/>
    </source>
</evidence>
<keyword evidence="9" id="KW-0547">Nucleotide-binding</keyword>